<reference evidence="2 3" key="1">
    <citation type="submission" date="2021-05" db="EMBL/GenBank/DDBJ databases">
        <title>Novel Bacillus species.</title>
        <authorList>
            <person name="Liu G."/>
        </authorList>
    </citation>
    <scope>NUCLEOTIDE SEQUENCE [LARGE SCALE GENOMIC DNA]</scope>
    <source>
        <strain evidence="2 3">FJAT-49682</strain>
    </source>
</reference>
<keyword evidence="1" id="KW-1133">Transmembrane helix</keyword>
<comment type="caution">
    <text evidence="2">The sequence shown here is derived from an EMBL/GenBank/DDBJ whole genome shotgun (WGS) entry which is preliminary data.</text>
</comment>
<organism evidence="2 3">
    <name type="scientific">Lederbergia citrea</name>
    <dbReference type="NCBI Taxonomy" id="2833581"/>
    <lineage>
        <taxon>Bacteria</taxon>
        <taxon>Bacillati</taxon>
        <taxon>Bacillota</taxon>
        <taxon>Bacilli</taxon>
        <taxon>Bacillales</taxon>
        <taxon>Bacillaceae</taxon>
        <taxon>Lederbergia</taxon>
    </lineage>
</organism>
<proteinExistence type="predicted"/>
<feature type="transmembrane region" description="Helical" evidence="1">
    <location>
        <begin position="14"/>
        <end position="35"/>
    </location>
</feature>
<accession>A0A942Z2D9</accession>
<protein>
    <submittedName>
        <fullName evidence="2">Type II secretion system protein</fullName>
    </submittedName>
</protein>
<keyword evidence="3" id="KW-1185">Reference proteome</keyword>
<name>A0A942Z2D9_9BACI</name>
<dbReference type="EMBL" id="JAGYPN010000001">
    <property type="protein sequence ID" value="MBS4222418.1"/>
    <property type="molecule type" value="Genomic_DNA"/>
</dbReference>
<keyword evidence="1" id="KW-0812">Transmembrane</keyword>
<keyword evidence="1" id="KW-0472">Membrane</keyword>
<dbReference type="RefSeq" id="WP_213097369.1">
    <property type="nucleotide sequence ID" value="NZ_JAGYPH010000001.1"/>
</dbReference>
<evidence type="ECO:0000256" key="1">
    <source>
        <dbReference type="SAM" id="Phobius"/>
    </source>
</evidence>
<evidence type="ECO:0000313" key="3">
    <source>
        <dbReference type="Proteomes" id="UP000676456"/>
    </source>
</evidence>
<evidence type="ECO:0000313" key="2">
    <source>
        <dbReference type="EMBL" id="MBS4222418.1"/>
    </source>
</evidence>
<sequence length="102" mass="12013">MYRNESGFTFLEGLIALGLMFLLCASLFPLMIHMLSNLQEGKKELVAFRLLYEHVEQQKPIEEKTSENRISRNIHYQLLMEKVGVEKWKACVTYEDQKKCIE</sequence>
<gene>
    <name evidence="2" type="ORF">KHA91_06555</name>
</gene>
<dbReference type="Proteomes" id="UP000676456">
    <property type="component" value="Unassembled WGS sequence"/>
</dbReference>
<dbReference type="AlphaFoldDB" id="A0A942Z2D9"/>